<dbReference type="Proteomes" id="UP000186364">
    <property type="component" value="Unassembled WGS sequence"/>
</dbReference>
<feature type="chain" id="PRO_5010203261" description="DUF2790 domain-containing protein" evidence="1">
    <location>
        <begin position="24"/>
        <end position="83"/>
    </location>
</feature>
<proteinExistence type="predicted"/>
<keyword evidence="1" id="KW-0732">Signal</keyword>
<dbReference type="EMBL" id="MKIP01000043">
    <property type="protein sequence ID" value="OLP59882.1"/>
    <property type="molecule type" value="Genomic_DNA"/>
</dbReference>
<evidence type="ECO:0000256" key="1">
    <source>
        <dbReference type="SAM" id="SignalP"/>
    </source>
</evidence>
<gene>
    <name evidence="2" type="ORF">BJF93_09750</name>
</gene>
<dbReference type="OrthoDB" id="8379400at2"/>
<keyword evidence="3" id="KW-1185">Reference proteome</keyword>
<feature type="signal peptide" evidence="1">
    <location>
        <begin position="1"/>
        <end position="23"/>
    </location>
</feature>
<organism evidence="2 3">
    <name type="scientific">Xaviernesmea oryzae</name>
    <dbReference type="NCBI Taxonomy" id="464029"/>
    <lineage>
        <taxon>Bacteria</taxon>
        <taxon>Pseudomonadati</taxon>
        <taxon>Pseudomonadota</taxon>
        <taxon>Alphaproteobacteria</taxon>
        <taxon>Hyphomicrobiales</taxon>
        <taxon>Rhizobiaceae</taxon>
        <taxon>Rhizobium/Agrobacterium group</taxon>
        <taxon>Xaviernesmea</taxon>
    </lineage>
</organism>
<evidence type="ECO:0008006" key="4">
    <source>
        <dbReference type="Google" id="ProtNLM"/>
    </source>
</evidence>
<reference evidence="2 3" key="1">
    <citation type="submission" date="2016-09" db="EMBL/GenBank/DDBJ databases">
        <title>Rhizobium sp. nov., a novel species isolated from the rice rhizosphere.</title>
        <authorList>
            <person name="Zhao J."/>
            <person name="Zhang X."/>
        </authorList>
    </citation>
    <scope>NUCLEOTIDE SEQUENCE [LARGE SCALE GENOMIC DNA]</scope>
    <source>
        <strain evidence="2 3">1.7048</strain>
    </source>
</reference>
<evidence type="ECO:0000313" key="3">
    <source>
        <dbReference type="Proteomes" id="UP000186364"/>
    </source>
</evidence>
<sequence length="83" mass="8919">MLKPLRFATLFFTLAAASSPAFAALQAPADYAHQQATTMASYDMADASGQVCVPPDPQYIPSFIRAPNGEIVGVSYTIIQYEC</sequence>
<name>A0A1Q9AWP4_9HYPH</name>
<accession>A0A1Q9AWP4</accession>
<evidence type="ECO:0000313" key="2">
    <source>
        <dbReference type="EMBL" id="OLP59882.1"/>
    </source>
</evidence>
<dbReference type="AlphaFoldDB" id="A0A1Q9AWP4"/>
<dbReference type="RefSeq" id="WP_075627643.1">
    <property type="nucleotide sequence ID" value="NZ_FOAM01000002.1"/>
</dbReference>
<comment type="caution">
    <text evidence="2">The sequence shown here is derived from an EMBL/GenBank/DDBJ whole genome shotgun (WGS) entry which is preliminary data.</text>
</comment>
<protein>
    <recommendedName>
        <fullName evidence="4">DUF2790 domain-containing protein</fullName>
    </recommendedName>
</protein>